<accession>A0A6J1MF88</accession>
<dbReference type="RefSeq" id="XP_023179425.2">
    <property type="nucleotide sequence ID" value="XM_023323657.2"/>
</dbReference>
<gene>
    <name evidence="3" type="primary">LOC111605226</name>
</gene>
<protein>
    <submittedName>
        <fullName evidence="3">Uncharacterized protein LOC111605226</fullName>
    </submittedName>
</protein>
<evidence type="ECO:0000313" key="3">
    <source>
        <dbReference type="RefSeq" id="XP_023179425.2"/>
    </source>
</evidence>
<dbReference type="OMA" id="EEAHRPM"/>
<reference evidence="3" key="1">
    <citation type="submission" date="2025-08" db="UniProtKB">
        <authorList>
            <consortium name="RefSeq"/>
        </authorList>
    </citation>
    <scope>IDENTIFICATION</scope>
    <source>
        <strain evidence="3">15085-1641.00</strain>
        <tissue evidence="3">Whole body</tissue>
    </source>
</reference>
<keyword evidence="2" id="KW-1185">Reference proteome</keyword>
<name>A0A6J1MF88_DROHY</name>
<dbReference type="GeneID" id="111605226"/>
<feature type="domain" description="DUF4777" evidence="1">
    <location>
        <begin position="22"/>
        <end position="81"/>
    </location>
</feature>
<dbReference type="InterPro" id="IPR031957">
    <property type="entry name" value="DUF4777"/>
</dbReference>
<dbReference type="KEGG" id="dhe:111605226"/>
<dbReference type="AlphaFoldDB" id="A0A6J1MF88"/>
<evidence type="ECO:0000313" key="2">
    <source>
        <dbReference type="Proteomes" id="UP000504633"/>
    </source>
</evidence>
<dbReference type="Pfam" id="PF16007">
    <property type="entry name" value="DUF4777"/>
    <property type="match status" value="1"/>
</dbReference>
<sequence>MQVGYKLRRAPQPRPLVRHLMRSILQLLQSTQRPMRDTEIVSTLAARLHRSDPEFQRQVLLNLHDAVSYGILKRQLNVYSLRSKQLSAIMDSLAPNSSGRTQR</sequence>
<organism evidence="2 3">
    <name type="scientific">Drosophila hydei</name>
    <name type="common">Fruit fly</name>
    <dbReference type="NCBI Taxonomy" id="7224"/>
    <lineage>
        <taxon>Eukaryota</taxon>
        <taxon>Metazoa</taxon>
        <taxon>Ecdysozoa</taxon>
        <taxon>Arthropoda</taxon>
        <taxon>Hexapoda</taxon>
        <taxon>Insecta</taxon>
        <taxon>Pterygota</taxon>
        <taxon>Neoptera</taxon>
        <taxon>Endopterygota</taxon>
        <taxon>Diptera</taxon>
        <taxon>Brachycera</taxon>
        <taxon>Muscomorpha</taxon>
        <taxon>Ephydroidea</taxon>
        <taxon>Drosophilidae</taxon>
        <taxon>Drosophila</taxon>
    </lineage>
</organism>
<dbReference type="Proteomes" id="UP000504633">
    <property type="component" value="Unplaced"/>
</dbReference>
<proteinExistence type="predicted"/>
<dbReference type="OrthoDB" id="1110759at2759"/>
<evidence type="ECO:0000259" key="1">
    <source>
        <dbReference type="Pfam" id="PF16007"/>
    </source>
</evidence>